<keyword evidence="2" id="KW-0808">Transferase</keyword>
<dbReference type="EMBL" id="BJWL01000013">
    <property type="protein sequence ID" value="GFY99445.1"/>
    <property type="molecule type" value="Genomic_DNA"/>
</dbReference>
<protein>
    <submittedName>
        <fullName evidence="2">Galactosyl transferase GMA12/MNN10 family protein</fullName>
    </submittedName>
</protein>
<dbReference type="AlphaFoldDB" id="A0A7J0FL50"/>
<proteinExistence type="predicted"/>
<gene>
    <name evidence="2" type="ORF">Acr_13g0008450</name>
</gene>
<comment type="caution">
    <text evidence="2">The sequence shown here is derived from an EMBL/GenBank/DDBJ whole genome shotgun (WGS) entry which is preliminary data.</text>
</comment>
<keyword evidence="1" id="KW-0732">Signal</keyword>
<dbReference type="GO" id="GO:0016740">
    <property type="term" value="F:transferase activity"/>
    <property type="evidence" value="ECO:0007669"/>
    <property type="project" value="UniProtKB-KW"/>
</dbReference>
<sequence>MVWTLLPWLLLPTMFQVTKSKFTPATQNCTKDAHSVNLRHDNLLDPTFYDELFDRHTDQGLGREVTGLTGASPIICAGDWDVVLSGSQSWPCKNPMGDHLLLRLSKNKVDLSDKRLRSFIQQRLVAPEDGLLLGQDLSCSGRDGGPPGGQVDLLG</sequence>
<reference evidence="2 3" key="1">
    <citation type="submission" date="2019-07" db="EMBL/GenBank/DDBJ databases">
        <title>De Novo Assembly of kiwifruit Actinidia rufa.</title>
        <authorList>
            <person name="Sugita-Konishi S."/>
            <person name="Sato K."/>
            <person name="Mori E."/>
            <person name="Abe Y."/>
            <person name="Kisaki G."/>
            <person name="Hamano K."/>
            <person name="Suezawa K."/>
            <person name="Otani M."/>
            <person name="Fukuda T."/>
            <person name="Manabe T."/>
            <person name="Gomi K."/>
            <person name="Tabuchi M."/>
            <person name="Akimitsu K."/>
            <person name="Kataoka I."/>
        </authorList>
    </citation>
    <scope>NUCLEOTIDE SEQUENCE [LARGE SCALE GENOMIC DNA]</scope>
    <source>
        <strain evidence="3">cv. Fuchu</strain>
    </source>
</reference>
<keyword evidence="3" id="KW-1185">Reference proteome</keyword>
<evidence type="ECO:0000256" key="1">
    <source>
        <dbReference type="SAM" id="SignalP"/>
    </source>
</evidence>
<feature type="signal peptide" evidence="1">
    <location>
        <begin position="1"/>
        <end position="20"/>
    </location>
</feature>
<name>A0A7J0FL50_9ERIC</name>
<feature type="chain" id="PRO_5029680746" evidence="1">
    <location>
        <begin position="21"/>
        <end position="155"/>
    </location>
</feature>
<evidence type="ECO:0000313" key="2">
    <source>
        <dbReference type="EMBL" id="GFY99445.1"/>
    </source>
</evidence>
<accession>A0A7J0FL50</accession>
<organism evidence="2 3">
    <name type="scientific">Actinidia rufa</name>
    <dbReference type="NCBI Taxonomy" id="165716"/>
    <lineage>
        <taxon>Eukaryota</taxon>
        <taxon>Viridiplantae</taxon>
        <taxon>Streptophyta</taxon>
        <taxon>Embryophyta</taxon>
        <taxon>Tracheophyta</taxon>
        <taxon>Spermatophyta</taxon>
        <taxon>Magnoliopsida</taxon>
        <taxon>eudicotyledons</taxon>
        <taxon>Gunneridae</taxon>
        <taxon>Pentapetalae</taxon>
        <taxon>asterids</taxon>
        <taxon>Ericales</taxon>
        <taxon>Actinidiaceae</taxon>
        <taxon>Actinidia</taxon>
    </lineage>
</organism>
<dbReference type="Proteomes" id="UP000585474">
    <property type="component" value="Unassembled WGS sequence"/>
</dbReference>
<evidence type="ECO:0000313" key="3">
    <source>
        <dbReference type="Proteomes" id="UP000585474"/>
    </source>
</evidence>